<evidence type="ECO:0000313" key="1">
    <source>
        <dbReference type="EMBL" id="KAG8100624.1"/>
    </source>
</evidence>
<gene>
    <name evidence="1" type="ORF">GUJ93_ZPchr0013g36726</name>
</gene>
<organism evidence="1 2">
    <name type="scientific">Zizania palustris</name>
    <name type="common">Northern wild rice</name>
    <dbReference type="NCBI Taxonomy" id="103762"/>
    <lineage>
        <taxon>Eukaryota</taxon>
        <taxon>Viridiplantae</taxon>
        <taxon>Streptophyta</taxon>
        <taxon>Embryophyta</taxon>
        <taxon>Tracheophyta</taxon>
        <taxon>Spermatophyta</taxon>
        <taxon>Magnoliopsida</taxon>
        <taxon>Liliopsida</taxon>
        <taxon>Poales</taxon>
        <taxon>Poaceae</taxon>
        <taxon>BOP clade</taxon>
        <taxon>Oryzoideae</taxon>
        <taxon>Oryzeae</taxon>
        <taxon>Zizaniinae</taxon>
        <taxon>Zizania</taxon>
    </lineage>
</organism>
<protein>
    <submittedName>
        <fullName evidence="1">Uncharacterized protein</fullName>
    </submittedName>
</protein>
<dbReference type="Proteomes" id="UP000729402">
    <property type="component" value="Unassembled WGS sequence"/>
</dbReference>
<sequence length="66" mass="7607">MPTSIFQLNLLETPCLYASCLCHPVMLSDSRQFCFSDQVLEGRKQIWRCFLQTLVSSAFLLSDEMN</sequence>
<reference evidence="1" key="1">
    <citation type="journal article" date="2021" name="bioRxiv">
        <title>Whole Genome Assembly and Annotation of Northern Wild Rice, Zizania palustris L., Supports a Whole Genome Duplication in the Zizania Genus.</title>
        <authorList>
            <person name="Haas M."/>
            <person name="Kono T."/>
            <person name="Macchietto M."/>
            <person name="Millas R."/>
            <person name="McGilp L."/>
            <person name="Shao M."/>
            <person name="Duquette J."/>
            <person name="Hirsch C.N."/>
            <person name="Kimball J."/>
        </authorList>
    </citation>
    <scope>NUCLEOTIDE SEQUENCE</scope>
    <source>
        <tissue evidence="1">Fresh leaf tissue</tissue>
    </source>
</reference>
<accession>A0A8J5X361</accession>
<comment type="caution">
    <text evidence="1">The sequence shown here is derived from an EMBL/GenBank/DDBJ whole genome shotgun (WGS) entry which is preliminary data.</text>
</comment>
<evidence type="ECO:0000313" key="2">
    <source>
        <dbReference type="Proteomes" id="UP000729402"/>
    </source>
</evidence>
<dbReference type="AlphaFoldDB" id="A0A8J5X361"/>
<name>A0A8J5X361_ZIZPA</name>
<proteinExistence type="predicted"/>
<dbReference type="EMBL" id="JAAALK010000079">
    <property type="protein sequence ID" value="KAG8100624.1"/>
    <property type="molecule type" value="Genomic_DNA"/>
</dbReference>
<keyword evidence="2" id="KW-1185">Reference proteome</keyword>
<reference evidence="1" key="2">
    <citation type="submission" date="2021-02" db="EMBL/GenBank/DDBJ databases">
        <authorList>
            <person name="Kimball J.A."/>
            <person name="Haas M.W."/>
            <person name="Macchietto M."/>
            <person name="Kono T."/>
            <person name="Duquette J."/>
            <person name="Shao M."/>
        </authorList>
    </citation>
    <scope>NUCLEOTIDE SEQUENCE</scope>
    <source>
        <tissue evidence="1">Fresh leaf tissue</tissue>
    </source>
</reference>